<protein>
    <submittedName>
        <fullName evidence="1">Uncharacterized protein</fullName>
    </submittedName>
</protein>
<sequence>MAGPPLAQCTCTPCHVCKFAAVDSALARAKERGRPYWSQRSLVREAACALDHVGKSGPRRFYTSDMTDDLQQRAGSPETSAAWLERYHRFHAMFKQLAAWGYLQPSKQ</sequence>
<dbReference type="RefSeq" id="XP_066654207.1">
    <property type="nucleotide sequence ID" value="XM_066803104.1"/>
</dbReference>
<accession>A0ABR1LKR3</accession>
<keyword evidence="2" id="KW-1185">Reference proteome</keyword>
<evidence type="ECO:0000313" key="1">
    <source>
        <dbReference type="EMBL" id="KAK7535791.1"/>
    </source>
</evidence>
<name>A0ABR1LKR3_9PEZI</name>
<dbReference type="EMBL" id="JBBPEH010000007">
    <property type="protein sequence ID" value="KAK7535791.1"/>
    <property type="molecule type" value="Genomic_DNA"/>
</dbReference>
<gene>
    <name evidence="1" type="ORF">J3D65DRAFT_668272</name>
</gene>
<dbReference type="Proteomes" id="UP001360953">
    <property type="component" value="Unassembled WGS sequence"/>
</dbReference>
<evidence type="ECO:0000313" key="2">
    <source>
        <dbReference type="Proteomes" id="UP001360953"/>
    </source>
</evidence>
<organism evidence="1 2">
    <name type="scientific">Phyllosticta citribraziliensis</name>
    <dbReference type="NCBI Taxonomy" id="989973"/>
    <lineage>
        <taxon>Eukaryota</taxon>
        <taxon>Fungi</taxon>
        <taxon>Dikarya</taxon>
        <taxon>Ascomycota</taxon>
        <taxon>Pezizomycotina</taxon>
        <taxon>Dothideomycetes</taxon>
        <taxon>Dothideomycetes incertae sedis</taxon>
        <taxon>Botryosphaeriales</taxon>
        <taxon>Phyllostictaceae</taxon>
        <taxon>Phyllosticta</taxon>
    </lineage>
</organism>
<proteinExistence type="predicted"/>
<comment type="caution">
    <text evidence="1">The sequence shown here is derived from an EMBL/GenBank/DDBJ whole genome shotgun (WGS) entry which is preliminary data.</text>
</comment>
<reference evidence="1 2" key="1">
    <citation type="submission" date="2024-04" db="EMBL/GenBank/DDBJ databases">
        <title>Phyllosticta paracitricarpa is synonymous to the EU quarantine fungus P. citricarpa based on phylogenomic analyses.</title>
        <authorList>
            <consortium name="Lawrence Berkeley National Laboratory"/>
            <person name="Van ingen-buijs V.A."/>
            <person name="Van westerhoven A.C."/>
            <person name="Haridas S."/>
            <person name="Skiadas P."/>
            <person name="Martin F."/>
            <person name="Groenewald J.Z."/>
            <person name="Crous P.W."/>
            <person name="Seidl M.F."/>
        </authorList>
    </citation>
    <scope>NUCLEOTIDE SEQUENCE [LARGE SCALE GENOMIC DNA]</scope>
    <source>
        <strain evidence="1 2">CPC 17464</strain>
    </source>
</reference>
<dbReference type="GeneID" id="92036010"/>